<dbReference type="Pfam" id="PF02515">
    <property type="entry name" value="CoA_transf_3"/>
    <property type="match status" value="1"/>
</dbReference>
<dbReference type="GO" id="GO:0008410">
    <property type="term" value="F:CoA-transferase activity"/>
    <property type="evidence" value="ECO:0007669"/>
    <property type="project" value="TreeGrafter"/>
</dbReference>
<dbReference type="InterPro" id="IPR003673">
    <property type="entry name" value="CoA-Trfase_fam_III"/>
</dbReference>
<reference evidence="2" key="1">
    <citation type="journal article" date="2010" name="ISME J.">
        <title>Metagenome of the Mediterranean deep chlorophyll maximum studied by direct and fosmid library 454 pyrosequencing.</title>
        <authorList>
            <person name="Ghai R."/>
            <person name="Martin-Cuadrado A.B."/>
            <person name="Molto A.G."/>
            <person name="Heredia I.G."/>
            <person name="Cabrera R."/>
            <person name="Martin J."/>
            <person name="Verdu M."/>
            <person name="Deschamps P."/>
            <person name="Moreira D."/>
            <person name="Lopez-Garcia P."/>
            <person name="Mira A."/>
            <person name="Rodriguez-Valera F."/>
        </authorList>
    </citation>
    <scope>NUCLEOTIDE SEQUENCE</scope>
</reference>
<dbReference type="SUPFAM" id="SSF89796">
    <property type="entry name" value="CoA-transferase family III (CaiB/BaiF)"/>
    <property type="match status" value="1"/>
</dbReference>
<evidence type="ECO:0000313" key="2">
    <source>
        <dbReference type="EMBL" id="ADD94036.1"/>
    </source>
</evidence>
<proteinExistence type="predicted"/>
<sequence length="85" mass="9282">MSGPLDGYRVVELTSTVSGPFAGMMMADQGADVIKVEPPLIGDLARVMGSSRDGMAAMFLVINRNKRCIVLDFKEPKDFDVLKNF</sequence>
<keyword evidence="1" id="KW-0808">Transferase</keyword>
<accession>D6PE85</accession>
<dbReference type="Gene3D" id="3.40.50.10540">
    <property type="entry name" value="Crotonobetainyl-coa:carnitine coa-transferase, domain 1"/>
    <property type="match status" value="1"/>
</dbReference>
<organism evidence="2">
    <name type="scientific">uncultured marine bacterium MedDCM-OCT-S12-C289</name>
    <dbReference type="NCBI Taxonomy" id="743082"/>
    <lineage>
        <taxon>Bacteria</taxon>
        <taxon>environmental samples</taxon>
    </lineage>
</organism>
<dbReference type="AlphaFoldDB" id="D6PE85"/>
<dbReference type="InterPro" id="IPR050483">
    <property type="entry name" value="CoA-transferase_III_domain"/>
</dbReference>
<dbReference type="InterPro" id="IPR023606">
    <property type="entry name" value="CoA-Trfase_III_dom_1_sf"/>
</dbReference>
<evidence type="ECO:0008006" key="3">
    <source>
        <dbReference type="Google" id="ProtNLM"/>
    </source>
</evidence>
<dbReference type="PANTHER" id="PTHR48207">
    <property type="entry name" value="SUCCINATE--HYDROXYMETHYLGLUTARATE COA-TRANSFERASE"/>
    <property type="match status" value="1"/>
</dbReference>
<dbReference type="EMBL" id="GU943011">
    <property type="protein sequence ID" value="ADD94036.1"/>
    <property type="molecule type" value="Genomic_DNA"/>
</dbReference>
<evidence type="ECO:0000256" key="1">
    <source>
        <dbReference type="ARBA" id="ARBA00022679"/>
    </source>
</evidence>
<name>D6PE85_9BACT</name>
<dbReference type="PANTHER" id="PTHR48207:SF4">
    <property type="entry name" value="BLL6097 PROTEIN"/>
    <property type="match status" value="1"/>
</dbReference>
<protein>
    <recommendedName>
        <fullName evidence="3">CoA transferase</fullName>
    </recommendedName>
</protein>